<feature type="transmembrane region" description="Helical" evidence="7">
    <location>
        <begin position="6"/>
        <end position="24"/>
    </location>
</feature>
<accession>A0A1I0J5S2</accession>
<organism evidence="9 10">
    <name type="scientific">Salinibacillus kushneri</name>
    <dbReference type="NCBI Taxonomy" id="237682"/>
    <lineage>
        <taxon>Bacteria</taxon>
        <taxon>Bacillati</taxon>
        <taxon>Bacillota</taxon>
        <taxon>Bacilli</taxon>
        <taxon>Bacillales</taxon>
        <taxon>Bacillaceae</taxon>
        <taxon>Salinibacillus</taxon>
    </lineage>
</organism>
<evidence type="ECO:0000256" key="5">
    <source>
        <dbReference type="ARBA" id="ARBA00023136"/>
    </source>
</evidence>
<keyword evidence="6" id="KW-0175">Coiled coil</keyword>
<comment type="subcellular location">
    <subcellularLocation>
        <location evidence="1">Cell membrane</location>
        <topology evidence="1">Multi-pass membrane protein</topology>
    </subcellularLocation>
</comment>
<feature type="transmembrane region" description="Helical" evidence="7">
    <location>
        <begin position="276"/>
        <end position="300"/>
    </location>
</feature>
<proteinExistence type="predicted"/>
<feature type="coiled-coil region" evidence="6">
    <location>
        <begin position="220"/>
        <end position="247"/>
    </location>
</feature>
<reference evidence="10" key="1">
    <citation type="submission" date="2016-10" db="EMBL/GenBank/DDBJ databases">
        <authorList>
            <person name="Varghese N."/>
            <person name="Submissions S."/>
        </authorList>
    </citation>
    <scope>NUCLEOTIDE SEQUENCE [LARGE SCALE GENOMIC DNA]</scope>
    <source>
        <strain evidence="10">CGMCC 1.3566</strain>
    </source>
</reference>
<name>A0A1I0J5S2_9BACI</name>
<dbReference type="Proteomes" id="UP000199095">
    <property type="component" value="Unassembled WGS sequence"/>
</dbReference>
<dbReference type="PANTHER" id="PTHR35007:SF1">
    <property type="entry name" value="PILUS ASSEMBLY PROTEIN"/>
    <property type="match status" value="1"/>
</dbReference>
<dbReference type="Pfam" id="PF00482">
    <property type="entry name" value="T2SSF"/>
    <property type="match status" value="1"/>
</dbReference>
<evidence type="ECO:0000256" key="1">
    <source>
        <dbReference type="ARBA" id="ARBA00004651"/>
    </source>
</evidence>
<protein>
    <submittedName>
        <fullName evidence="9">Tight adherence protein B</fullName>
    </submittedName>
</protein>
<keyword evidence="3 7" id="KW-0812">Transmembrane</keyword>
<keyword evidence="5 7" id="KW-0472">Membrane</keyword>
<dbReference type="InterPro" id="IPR042094">
    <property type="entry name" value="T2SS_GspF_sf"/>
</dbReference>
<dbReference type="Gene3D" id="1.20.81.30">
    <property type="entry name" value="Type II secretion system (T2SS), domain F"/>
    <property type="match status" value="1"/>
</dbReference>
<dbReference type="STRING" id="237682.SAMN05421676_11631"/>
<feature type="domain" description="Type II secretion system protein GspF" evidence="8">
    <location>
        <begin position="142"/>
        <end position="266"/>
    </location>
</feature>
<dbReference type="GO" id="GO:0005886">
    <property type="term" value="C:plasma membrane"/>
    <property type="evidence" value="ECO:0007669"/>
    <property type="project" value="UniProtKB-SubCell"/>
</dbReference>
<dbReference type="InterPro" id="IPR018076">
    <property type="entry name" value="T2SS_GspF_dom"/>
</dbReference>
<keyword evidence="10" id="KW-1185">Reference proteome</keyword>
<evidence type="ECO:0000259" key="8">
    <source>
        <dbReference type="Pfam" id="PF00482"/>
    </source>
</evidence>
<dbReference type="AlphaFoldDB" id="A0A1I0J5S2"/>
<evidence type="ECO:0000313" key="10">
    <source>
        <dbReference type="Proteomes" id="UP000199095"/>
    </source>
</evidence>
<evidence type="ECO:0000256" key="6">
    <source>
        <dbReference type="SAM" id="Coils"/>
    </source>
</evidence>
<feature type="transmembrane region" description="Helical" evidence="7">
    <location>
        <begin position="81"/>
        <end position="100"/>
    </location>
</feature>
<evidence type="ECO:0000313" key="9">
    <source>
        <dbReference type="EMBL" id="SEU05171.1"/>
    </source>
</evidence>
<evidence type="ECO:0000256" key="2">
    <source>
        <dbReference type="ARBA" id="ARBA00022475"/>
    </source>
</evidence>
<dbReference type="PANTHER" id="PTHR35007">
    <property type="entry name" value="INTEGRAL MEMBRANE PROTEIN-RELATED"/>
    <property type="match status" value="1"/>
</dbReference>
<dbReference type="EMBL" id="FOHJ01000016">
    <property type="protein sequence ID" value="SEU05171.1"/>
    <property type="molecule type" value="Genomic_DNA"/>
</dbReference>
<keyword evidence="2" id="KW-1003">Cell membrane</keyword>
<gene>
    <name evidence="9" type="ORF">SAMN05421676_11631</name>
</gene>
<evidence type="ECO:0000256" key="3">
    <source>
        <dbReference type="ARBA" id="ARBA00022692"/>
    </source>
</evidence>
<evidence type="ECO:0000256" key="4">
    <source>
        <dbReference type="ARBA" id="ARBA00022989"/>
    </source>
</evidence>
<keyword evidence="4 7" id="KW-1133">Transmembrane helix</keyword>
<feature type="transmembrane region" description="Helical" evidence="7">
    <location>
        <begin position="250"/>
        <end position="270"/>
    </location>
</feature>
<dbReference type="RefSeq" id="WP_245732868.1">
    <property type="nucleotide sequence ID" value="NZ_FOHJ01000016.1"/>
</dbReference>
<sequence length="308" mass="35079">MTVALATTVSVLSFLIGITFYLDYRKGKRDWRKQAEEFYQVEERRKSFIVLWGDRYDQTEAAKPMFNKLRAANIPLTPSEFIGAQIVTFMGLIFVLSNLFHLDFLISFIISILFLEAAKKLIFLLRKNKMKERMAEQLPEICRILANATRSGMTLNQGIQLVAQEINEPAKAEFKQLAHELSLGIEFNSALRSMDSRINNREFKLFVATVLIQKKAGGNLSAILEEMSQTLEDRQILKQEIKTMTAEQRYISYLVPVIPVFLVLMMNNIIDGFLDPLLSGIGIVIALLFIGGTVATFLLVRKVTNIRM</sequence>
<evidence type="ECO:0000256" key="7">
    <source>
        <dbReference type="SAM" id="Phobius"/>
    </source>
</evidence>
<feature type="transmembrane region" description="Helical" evidence="7">
    <location>
        <begin position="106"/>
        <end position="125"/>
    </location>
</feature>